<gene>
    <name evidence="9" type="primary">slc18a3b</name>
    <name evidence="9" type="ORF">SNAT2548_LOCUS24291</name>
</gene>
<accession>A0A812RMQ9</accession>
<dbReference type="InterPro" id="IPR050930">
    <property type="entry name" value="MFS_Vesicular_Transporter"/>
</dbReference>
<evidence type="ECO:0000256" key="3">
    <source>
        <dbReference type="ARBA" id="ARBA00022692"/>
    </source>
</evidence>
<keyword evidence="5 7" id="KW-0472">Membrane</keyword>
<evidence type="ECO:0000256" key="6">
    <source>
        <dbReference type="SAM" id="MobiDB-lite"/>
    </source>
</evidence>
<feature type="transmembrane region" description="Helical" evidence="7">
    <location>
        <begin position="99"/>
        <end position="115"/>
    </location>
</feature>
<feature type="transmembrane region" description="Helical" evidence="7">
    <location>
        <begin position="473"/>
        <end position="496"/>
    </location>
</feature>
<proteinExistence type="predicted"/>
<evidence type="ECO:0000313" key="9">
    <source>
        <dbReference type="EMBL" id="CAE7445910.1"/>
    </source>
</evidence>
<comment type="subcellular location">
    <subcellularLocation>
        <location evidence="1">Membrane</location>
        <topology evidence="1">Multi-pass membrane protein</topology>
    </subcellularLocation>
</comment>
<evidence type="ECO:0000256" key="2">
    <source>
        <dbReference type="ARBA" id="ARBA00022448"/>
    </source>
</evidence>
<keyword evidence="3 7" id="KW-0812">Transmembrane</keyword>
<protein>
    <submittedName>
        <fullName evidence="9">Slc18a3b protein</fullName>
    </submittedName>
</protein>
<dbReference type="PANTHER" id="PTHR23506">
    <property type="entry name" value="GH10249P"/>
    <property type="match status" value="1"/>
</dbReference>
<feature type="transmembrane region" description="Helical" evidence="7">
    <location>
        <begin position="239"/>
        <end position="263"/>
    </location>
</feature>
<dbReference type="InterPro" id="IPR011701">
    <property type="entry name" value="MFS"/>
</dbReference>
<evidence type="ECO:0000256" key="7">
    <source>
        <dbReference type="SAM" id="Phobius"/>
    </source>
</evidence>
<dbReference type="Gene3D" id="1.20.1250.20">
    <property type="entry name" value="MFS general substrate transporter like domains"/>
    <property type="match status" value="1"/>
</dbReference>
<name>A0A812RMQ9_9DINO</name>
<feature type="transmembrane region" description="Helical" evidence="7">
    <location>
        <begin position="269"/>
        <end position="289"/>
    </location>
</feature>
<evidence type="ECO:0000256" key="5">
    <source>
        <dbReference type="ARBA" id="ARBA00023136"/>
    </source>
</evidence>
<feature type="transmembrane region" description="Helical" evidence="7">
    <location>
        <begin position="181"/>
        <end position="198"/>
    </location>
</feature>
<feature type="chain" id="PRO_5032957300" evidence="8">
    <location>
        <begin position="17"/>
        <end position="533"/>
    </location>
</feature>
<dbReference type="PANTHER" id="PTHR23506:SF23">
    <property type="entry name" value="GH10249P"/>
    <property type="match status" value="1"/>
</dbReference>
<keyword evidence="10" id="KW-1185">Reference proteome</keyword>
<keyword evidence="8" id="KW-0732">Signal</keyword>
<dbReference type="Pfam" id="PF07690">
    <property type="entry name" value="MFS_1"/>
    <property type="match status" value="1"/>
</dbReference>
<keyword evidence="4 7" id="KW-1133">Transmembrane helix</keyword>
<evidence type="ECO:0000313" key="10">
    <source>
        <dbReference type="Proteomes" id="UP000604046"/>
    </source>
</evidence>
<feature type="transmembrane region" description="Helical" evidence="7">
    <location>
        <begin position="204"/>
        <end position="227"/>
    </location>
</feature>
<evidence type="ECO:0000256" key="1">
    <source>
        <dbReference type="ARBA" id="ARBA00004141"/>
    </source>
</evidence>
<comment type="caution">
    <text evidence="9">The sequence shown here is derived from an EMBL/GenBank/DDBJ whole genome shotgun (WGS) entry which is preliminary data.</text>
</comment>
<dbReference type="AlphaFoldDB" id="A0A812RMQ9"/>
<dbReference type="GO" id="GO:0016020">
    <property type="term" value="C:membrane"/>
    <property type="evidence" value="ECO:0007669"/>
    <property type="project" value="UniProtKB-SubCell"/>
</dbReference>
<dbReference type="Proteomes" id="UP000604046">
    <property type="component" value="Unassembled WGS sequence"/>
</dbReference>
<feature type="signal peptide" evidence="8">
    <location>
        <begin position="1"/>
        <end position="16"/>
    </location>
</feature>
<organism evidence="9 10">
    <name type="scientific">Symbiodinium natans</name>
    <dbReference type="NCBI Taxonomy" id="878477"/>
    <lineage>
        <taxon>Eukaryota</taxon>
        <taxon>Sar</taxon>
        <taxon>Alveolata</taxon>
        <taxon>Dinophyceae</taxon>
        <taxon>Suessiales</taxon>
        <taxon>Symbiodiniaceae</taxon>
        <taxon>Symbiodinium</taxon>
    </lineage>
</organism>
<dbReference type="GO" id="GO:0022857">
    <property type="term" value="F:transmembrane transporter activity"/>
    <property type="evidence" value="ECO:0007669"/>
    <property type="project" value="InterPro"/>
</dbReference>
<dbReference type="InterPro" id="IPR036259">
    <property type="entry name" value="MFS_trans_sf"/>
</dbReference>
<evidence type="ECO:0000256" key="4">
    <source>
        <dbReference type="ARBA" id="ARBA00022989"/>
    </source>
</evidence>
<sequence length="533" mass="56159">MVSSQGLLLLGSVVTAICTGAAPCRMSDASVATSLTAGASTRAEVSACDSGELVDGRNAVELLQTRASRLNESAPSGFLIDMYPEFPILTRQSPEMQKAFRLVGGILLLCFLLALKFASTDVLVGMAAFLDHFMTSALYPMAPTVTPNYQLIAVLQNSKNLVTCLLVPFAGKFIDGREKKSMQLGMLCALLCSLGFALKKDYGLWLAARCLSGCSTAGILWGGFALLNQVHAKDAAARARAMSMAMSGLYAGLITGPQLAGAFVDDSRFIFLLLAATQMCVCLTLRLRLPDLSQLQTPRQKQTEAAAEVATVDLLELVLDPQIGLPTVALFLSLTLQGALTATTFKYMTSLGYDHVKQDLTWLMSTIPAIVCVGLVPVLRSVVASQTLQISALVLGGGAALACCGSGYIFLALTLVGSSAAAGILNGNTPAMLADRSQEKYHGTGQVLILPNTADQVAFILGPYAGGSICRYASFQVMCHVIGGCLVLYAVVLLLLTCARQDERLEPEAEQQVSVASGTEPCAPLDDSVARSS</sequence>
<dbReference type="EMBL" id="CAJNDS010002353">
    <property type="protein sequence ID" value="CAE7445910.1"/>
    <property type="molecule type" value="Genomic_DNA"/>
</dbReference>
<feature type="transmembrane region" description="Helical" evidence="7">
    <location>
        <begin position="391"/>
        <end position="411"/>
    </location>
</feature>
<feature type="region of interest" description="Disordered" evidence="6">
    <location>
        <begin position="509"/>
        <end position="533"/>
    </location>
</feature>
<dbReference type="SUPFAM" id="SSF103473">
    <property type="entry name" value="MFS general substrate transporter"/>
    <property type="match status" value="1"/>
</dbReference>
<keyword evidence="2" id="KW-0813">Transport</keyword>
<feature type="transmembrane region" description="Helical" evidence="7">
    <location>
        <begin position="360"/>
        <end position="379"/>
    </location>
</feature>
<evidence type="ECO:0000256" key="8">
    <source>
        <dbReference type="SAM" id="SignalP"/>
    </source>
</evidence>
<reference evidence="9" key="1">
    <citation type="submission" date="2021-02" db="EMBL/GenBank/DDBJ databases">
        <authorList>
            <person name="Dougan E. K."/>
            <person name="Rhodes N."/>
            <person name="Thang M."/>
            <person name="Chan C."/>
        </authorList>
    </citation>
    <scope>NUCLEOTIDE SEQUENCE</scope>
</reference>